<keyword evidence="2" id="KW-1185">Reference proteome</keyword>
<proteinExistence type="predicted"/>
<evidence type="ECO:0000313" key="1">
    <source>
        <dbReference type="EMBL" id="CAJ2653948.1"/>
    </source>
</evidence>
<gene>
    <name evidence="1" type="ORF">MILVUS5_LOCUS21202</name>
</gene>
<accession>A0ACB0KC84</accession>
<comment type="caution">
    <text evidence="1">The sequence shown here is derived from an EMBL/GenBank/DDBJ whole genome shotgun (WGS) entry which is preliminary data.</text>
</comment>
<evidence type="ECO:0000313" key="2">
    <source>
        <dbReference type="Proteomes" id="UP001177021"/>
    </source>
</evidence>
<dbReference type="Proteomes" id="UP001177021">
    <property type="component" value="Unassembled WGS sequence"/>
</dbReference>
<organism evidence="1 2">
    <name type="scientific">Trifolium pratense</name>
    <name type="common">Red clover</name>
    <dbReference type="NCBI Taxonomy" id="57577"/>
    <lineage>
        <taxon>Eukaryota</taxon>
        <taxon>Viridiplantae</taxon>
        <taxon>Streptophyta</taxon>
        <taxon>Embryophyta</taxon>
        <taxon>Tracheophyta</taxon>
        <taxon>Spermatophyta</taxon>
        <taxon>Magnoliopsida</taxon>
        <taxon>eudicotyledons</taxon>
        <taxon>Gunneridae</taxon>
        <taxon>Pentapetalae</taxon>
        <taxon>rosids</taxon>
        <taxon>fabids</taxon>
        <taxon>Fabales</taxon>
        <taxon>Fabaceae</taxon>
        <taxon>Papilionoideae</taxon>
        <taxon>50 kb inversion clade</taxon>
        <taxon>NPAAA clade</taxon>
        <taxon>Hologalegina</taxon>
        <taxon>IRL clade</taxon>
        <taxon>Trifolieae</taxon>
        <taxon>Trifolium</taxon>
    </lineage>
</organism>
<dbReference type="EMBL" id="CASHSV030000206">
    <property type="protein sequence ID" value="CAJ2653948.1"/>
    <property type="molecule type" value="Genomic_DNA"/>
</dbReference>
<sequence>MFFNFYYYKTYFLPKFLRQNIATLSNLESILKDGKLAQSRREILEEKLREKILNPKDIDISFENFPFFISDTTKKFLISSTRLHLDEKFAKAADFAPKFVSELQRILLWGPAEIYQEALSKAIAKHFDARLLIVDGPSLRSETTPKEVSSSKRTSRAKLIADRPFIKTGSRVRYHGGGQFREGKEPRCSSRGTVLLSFEDNENAKFGVKFDKSFAYGNDLGGLCDVGHGLFCSTLLLSSLEAPHEGDDFEKNLINEIFEFSSNESKTGSLVVFIKDIEKAIVGECHVSKDLVEKLPHNLVVIASHTTEMDKEKGMEIQPDRNYGESTSVITQEKPTRQPDHGSKIPSELMKQIISLFPNKLTILLPKDHASLSVWKEKLQQHIQTLNAQSNIASIHSVLNKSGLNCPDLETVCIEDQSLTTENIHKIVGWAIGSSEDCVQESNSVLSSESIKYGHSILESIQRVDKNMHDSLKDVFIEDEFEKRVLADVIPPTDMRITFDDIGGLVSVKDTLKELVMLPLQRPELFSKGQLAKPCMGVLLFGPPGTGKTMLAKAIAREADANFINITLSNITSKWFGEAEKYIKAIFSIANKIAPSVIFIDEVESLLGKRGGSSNDVVYNKMKTEFFIHWDGLRTKEENRVLVLAATNRPFDLDEAVIRRLPRRFMVNLPDSPNREKILRVILADEHLSPEVDLKEIADRTNGYSGSDLKNLCAAAAYCPIRELIEREKKERGLVCSSADIRPLKMEDLLYAQKQVCSSAKLDSSLMQELVEWNEAFGEGGNGSQNNNKHLSYFM</sequence>
<protein>
    <submittedName>
        <fullName evidence="1">Uncharacterized protein</fullName>
    </submittedName>
</protein>
<name>A0ACB0KC84_TRIPR</name>
<reference evidence="1" key="1">
    <citation type="submission" date="2023-10" db="EMBL/GenBank/DDBJ databases">
        <authorList>
            <person name="Rodriguez Cubillos JULIANA M."/>
            <person name="De Vega J."/>
        </authorList>
    </citation>
    <scope>NUCLEOTIDE SEQUENCE</scope>
</reference>